<feature type="transmembrane region" description="Helical" evidence="2">
    <location>
        <begin position="464"/>
        <end position="483"/>
    </location>
</feature>
<feature type="transmembrane region" description="Helical" evidence="2">
    <location>
        <begin position="104"/>
        <end position="121"/>
    </location>
</feature>
<feature type="transmembrane region" description="Helical" evidence="2">
    <location>
        <begin position="553"/>
        <end position="571"/>
    </location>
</feature>
<feature type="domain" description="TRAP C4-dicarboxylate transport system permease DctM subunit" evidence="3">
    <location>
        <begin position="116"/>
        <end position="550"/>
    </location>
</feature>
<dbReference type="OrthoDB" id="9759894at2"/>
<keyword evidence="2" id="KW-1133">Transmembrane helix</keyword>
<dbReference type="PANTHER" id="PTHR43849:SF2">
    <property type="entry name" value="BLL3936 PROTEIN"/>
    <property type="match status" value="1"/>
</dbReference>
<feature type="transmembrane region" description="Helical" evidence="2">
    <location>
        <begin position="12"/>
        <end position="34"/>
    </location>
</feature>
<feature type="transmembrane region" description="Helical" evidence="2">
    <location>
        <begin position="46"/>
        <end position="65"/>
    </location>
</feature>
<feature type="transmembrane region" description="Helical" evidence="2">
    <location>
        <begin position="367"/>
        <end position="384"/>
    </location>
</feature>
<feature type="transmembrane region" description="Helical" evidence="2">
    <location>
        <begin position="178"/>
        <end position="197"/>
    </location>
</feature>
<evidence type="ECO:0000259" key="3">
    <source>
        <dbReference type="Pfam" id="PF06808"/>
    </source>
</evidence>
<dbReference type="InterPro" id="IPR011853">
    <property type="entry name" value="TRAP_DctM-Dct_fused"/>
</dbReference>
<dbReference type="InterPro" id="IPR010656">
    <property type="entry name" value="DctM"/>
</dbReference>
<feature type="transmembrane region" description="Helical" evidence="2">
    <location>
        <begin position="614"/>
        <end position="634"/>
    </location>
</feature>
<evidence type="ECO:0000256" key="2">
    <source>
        <dbReference type="SAM" id="Phobius"/>
    </source>
</evidence>
<gene>
    <name evidence="4" type="ORF">E1B25_19195</name>
</gene>
<feature type="transmembrane region" description="Helical" evidence="2">
    <location>
        <begin position="72"/>
        <end position="92"/>
    </location>
</feature>
<comment type="caution">
    <text evidence="4">The sequence shown here is derived from an EMBL/GenBank/DDBJ whole genome shotgun (WGS) entry which is preliminary data.</text>
</comment>
<feature type="transmembrane region" description="Helical" evidence="2">
    <location>
        <begin position="435"/>
        <end position="457"/>
    </location>
</feature>
<dbReference type="NCBIfam" id="TIGR02123">
    <property type="entry name" value="TRAP_fused"/>
    <property type="match status" value="1"/>
</dbReference>
<reference evidence="4 5" key="1">
    <citation type="submission" date="2019-03" db="EMBL/GenBank/DDBJ databases">
        <authorList>
            <person name="Zhang S."/>
        </authorList>
    </citation>
    <scope>NUCLEOTIDE SEQUENCE [LARGE SCALE GENOMIC DNA]</scope>
    <source>
        <strain evidence="4 5">S4J41</strain>
    </source>
</reference>
<feature type="transmembrane region" description="Helical" evidence="2">
    <location>
        <begin position="495"/>
        <end position="516"/>
    </location>
</feature>
<keyword evidence="2" id="KW-0472">Membrane</keyword>
<comment type="subcellular location">
    <subcellularLocation>
        <location evidence="1">Cell inner membrane</location>
        <topology evidence="1">Multi-pass membrane protein</topology>
    </subcellularLocation>
</comment>
<feature type="transmembrane region" description="Helical" evidence="2">
    <location>
        <begin position="338"/>
        <end position="361"/>
    </location>
</feature>
<dbReference type="GO" id="GO:0022857">
    <property type="term" value="F:transmembrane transporter activity"/>
    <property type="evidence" value="ECO:0007669"/>
    <property type="project" value="UniProtKB-UniRule"/>
</dbReference>
<organism evidence="4 5">
    <name type="scientific">Antarcticimicrobium sediminis</name>
    <dbReference type="NCBI Taxonomy" id="2546227"/>
    <lineage>
        <taxon>Bacteria</taxon>
        <taxon>Pseudomonadati</taxon>
        <taxon>Pseudomonadota</taxon>
        <taxon>Alphaproteobacteria</taxon>
        <taxon>Rhodobacterales</taxon>
        <taxon>Paracoccaceae</taxon>
        <taxon>Antarcticimicrobium</taxon>
    </lineage>
</organism>
<comment type="function">
    <text evidence="1">Part of the tripartite ATP-independent periplasmic (TRAP) transport system.</text>
</comment>
<keyword evidence="1" id="KW-1003">Cell membrane</keyword>
<evidence type="ECO:0000313" key="4">
    <source>
        <dbReference type="EMBL" id="TDE34661.1"/>
    </source>
</evidence>
<dbReference type="GO" id="GO:0005886">
    <property type="term" value="C:plasma membrane"/>
    <property type="evidence" value="ECO:0007669"/>
    <property type="project" value="UniProtKB-SubCell"/>
</dbReference>
<feature type="transmembrane region" description="Helical" evidence="2">
    <location>
        <begin position="528"/>
        <end position="547"/>
    </location>
</feature>
<feature type="transmembrane region" description="Helical" evidence="2">
    <location>
        <begin position="266"/>
        <end position="289"/>
    </location>
</feature>
<dbReference type="AlphaFoldDB" id="A0A4R5EJB2"/>
<protein>
    <submittedName>
        <fullName evidence="4">TRAP transporter fused permease subunit</fullName>
    </submittedName>
</protein>
<feature type="transmembrane region" description="Helical" evidence="2">
    <location>
        <begin position="295"/>
        <end position="317"/>
    </location>
</feature>
<dbReference type="Pfam" id="PF06808">
    <property type="entry name" value="DctM"/>
    <property type="match status" value="1"/>
</dbReference>
<dbReference type="Proteomes" id="UP000294662">
    <property type="component" value="Unassembled WGS sequence"/>
</dbReference>
<dbReference type="PANTHER" id="PTHR43849">
    <property type="entry name" value="BLL3936 PROTEIN"/>
    <property type="match status" value="1"/>
</dbReference>
<name>A0A4R5EJB2_9RHOB</name>
<feature type="transmembrane region" description="Helical" evidence="2">
    <location>
        <begin position="591"/>
        <end position="608"/>
    </location>
</feature>
<keyword evidence="5" id="KW-1185">Reference proteome</keyword>
<dbReference type="EMBL" id="SMFP01000018">
    <property type="protein sequence ID" value="TDE34661.1"/>
    <property type="molecule type" value="Genomic_DNA"/>
</dbReference>
<accession>A0A4R5EJB2</accession>
<sequence>MGVPYSARVNRLLTATLAVSVLPVLFLGIERIFNMGIIGAALIDNLYLYLILTLVLPATFVIYPIRREGMLFRLLDAVLALLCFGVFLYFSFSSYKIVSFAWEFAPPKIAVVVAILAWLLLIEAARRVGGLAVTVVIIVFSLYPVFAEYLPGPIAGFSQPFDLTIAYHLMSKESVLGIPLRAFANLVIGFIVFGVVLQKTGAGDFFNNFALALIGGARGGAAKVSILASGGMGSMSGSVVSNILTTGAVTIPAMKRTGFSSRHAAAIEACASTGAVLMPPVMGATAFVMASFLNVPYWTVAVAAAIPSILFYFALFIQIDCYAARYNLTGLPRSELPSLKAVLASGWHYLAGLLVLVVIMVNPGWERVAPFYATLVLLVLDLVMEHKRATPEKYFTILAEIMRAIVALVALLAGIGLIVGGMVVSGLAGTLANDLVFIAGSSVPALLIMGGITSFIFGMGMTVTASYIFLAIVLSPALTQAGLNPLGVHLFVVYWSMLSFITPPVAIGSFVAASLAEEKPLAVGFQSMRFGAVMYILPFMFVLNPALVFQDDLNHVAVSFLCAVAGVFLIASGMQGQMARVGSLGRGMMGALNRGLTIALGVCCAFAFTPFVAFSIVAAVAVVLAVSLAASLFATKRAERLPNAV</sequence>
<keyword evidence="1" id="KW-0813">Transport</keyword>
<evidence type="ECO:0000313" key="5">
    <source>
        <dbReference type="Proteomes" id="UP000294662"/>
    </source>
</evidence>
<keyword evidence="2" id="KW-0812">Transmembrane</keyword>
<feature type="transmembrane region" description="Helical" evidence="2">
    <location>
        <begin position="405"/>
        <end position="429"/>
    </location>
</feature>
<proteinExistence type="predicted"/>
<keyword evidence="1" id="KW-0997">Cell inner membrane</keyword>
<feature type="transmembrane region" description="Helical" evidence="2">
    <location>
        <begin position="128"/>
        <end position="146"/>
    </location>
</feature>
<evidence type="ECO:0000256" key="1">
    <source>
        <dbReference type="RuleBase" id="RU369079"/>
    </source>
</evidence>